<reference evidence="1 2" key="1">
    <citation type="journal article" date="2021" name="Elife">
        <title>Chloroplast acquisition without the gene transfer in kleptoplastic sea slugs, Plakobranchus ocellatus.</title>
        <authorList>
            <person name="Maeda T."/>
            <person name="Takahashi S."/>
            <person name="Yoshida T."/>
            <person name="Shimamura S."/>
            <person name="Takaki Y."/>
            <person name="Nagai Y."/>
            <person name="Toyoda A."/>
            <person name="Suzuki Y."/>
            <person name="Arimoto A."/>
            <person name="Ishii H."/>
            <person name="Satoh N."/>
            <person name="Nishiyama T."/>
            <person name="Hasebe M."/>
            <person name="Maruyama T."/>
            <person name="Minagawa J."/>
            <person name="Obokata J."/>
            <person name="Shigenobu S."/>
        </authorList>
    </citation>
    <scope>NUCLEOTIDE SEQUENCE [LARGE SCALE GENOMIC DNA]</scope>
</reference>
<evidence type="ECO:0000313" key="1">
    <source>
        <dbReference type="EMBL" id="GFS26515.1"/>
    </source>
</evidence>
<sequence length="114" mass="13305">MTWSRIEPATSRSRIRRANHSATHIPYEILLIIFLDRRLKKIYTCYPFYGARTMIVSKQKQITDLEPVRSFPYDTEYALCETGFIVVYSNPFYKPSLASSENQSDVVVFNKTGR</sequence>
<comment type="caution">
    <text evidence="1">The sequence shown here is derived from an EMBL/GenBank/DDBJ whole genome shotgun (WGS) entry which is preliminary data.</text>
</comment>
<name>A0AAV4JW71_9GAST</name>
<gene>
    <name evidence="1" type="ORF">ElyMa_001720900</name>
</gene>
<organism evidence="1 2">
    <name type="scientific">Elysia marginata</name>
    <dbReference type="NCBI Taxonomy" id="1093978"/>
    <lineage>
        <taxon>Eukaryota</taxon>
        <taxon>Metazoa</taxon>
        <taxon>Spiralia</taxon>
        <taxon>Lophotrochozoa</taxon>
        <taxon>Mollusca</taxon>
        <taxon>Gastropoda</taxon>
        <taxon>Heterobranchia</taxon>
        <taxon>Euthyneura</taxon>
        <taxon>Panpulmonata</taxon>
        <taxon>Sacoglossa</taxon>
        <taxon>Placobranchoidea</taxon>
        <taxon>Plakobranchidae</taxon>
        <taxon>Elysia</taxon>
    </lineage>
</organism>
<dbReference type="AlphaFoldDB" id="A0AAV4JW71"/>
<dbReference type="EMBL" id="BMAT01003481">
    <property type="protein sequence ID" value="GFS26515.1"/>
    <property type="molecule type" value="Genomic_DNA"/>
</dbReference>
<keyword evidence="2" id="KW-1185">Reference proteome</keyword>
<proteinExistence type="predicted"/>
<evidence type="ECO:0000313" key="2">
    <source>
        <dbReference type="Proteomes" id="UP000762676"/>
    </source>
</evidence>
<dbReference type="Proteomes" id="UP000762676">
    <property type="component" value="Unassembled WGS sequence"/>
</dbReference>
<accession>A0AAV4JW71</accession>
<protein>
    <submittedName>
        <fullName evidence="1">Uncharacterized protein</fullName>
    </submittedName>
</protein>